<evidence type="ECO:0008006" key="3">
    <source>
        <dbReference type="Google" id="ProtNLM"/>
    </source>
</evidence>
<dbReference type="RefSeq" id="WP_039753069.1">
    <property type="nucleotide sequence ID" value="NZ_JTCM02000001.1"/>
</dbReference>
<accession>A0A846GYC3</accession>
<dbReference type="AlphaFoldDB" id="A0A846GYC3"/>
<protein>
    <recommendedName>
        <fullName evidence="3">Knr4/Smi1-like domain-containing protein</fullName>
    </recommendedName>
</protein>
<reference evidence="1 2" key="1">
    <citation type="journal article" date="2015" name="Genome Announc.">
        <title>Draft Genome Sequence of Cyanobacterium Hassallia byssoidea Strain VB512170, Isolated from Monuments in India.</title>
        <authorList>
            <person name="Singh D."/>
            <person name="Chandrababunaidu M.M."/>
            <person name="Panda A."/>
            <person name="Sen D."/>
            <person name="Bhattacharyya S."/>
            <person name="Adhikary S.P."/>
            <person name="Tripathy S."/>
        </authorList>
    </citation>
    <scope>NUCLEOTIDE SEQUENCE [LARGE SCALE GENOMIC DNA]</scope>
    <source>
        <strain evidence="1 2">VB512170</strain>
    </source>
</reference>
<dbReference type="Proteomes" id="UP000031549">
    <property type="component" value="Unassembled WGS sequence"/>
</dbReference>
<keyword evidence="2" id="KW-1185">Reference proteome</keyword>
<gene>
    <name evidence="1" type="ORF">PI95_000260</name>
</gene>
<organism evidence="1 2">
    <name type="scientific">Hassallia byssoidea VB512170</name>
    <dbReference type="NCBI Taxonomy" id="1304833"/>
    <lineage>
        <taxon>Bacteria</taxon>
        <taxon>Bacillati</taxon>
        <taxon>Cyanobacteriota</taxon>
        <taxon>Cyanophyceae</taxon>
        <taxon>Nostocales</taxon>
        <taxon>Tolypothrichaceae</taxon>
        <taxon>Hassallia</taxon>
    </lineage>
</organism>
<sequence length="176" mass="20545">MSELTEILQRISTWVQQYQPEKDGKKIPLLAPGLTHEEIESKVKDLPFRLSVELYELYQWHNGGYSCFLTAEEQEFVKKSSEQIKAFSAREIVHFISLDEALSYAISRETKAGKHIFPIFAWQNNSECTLLDSEQRKTSPIVDSSTPSEKFISFPSITNMMLYYTRLLESKYLWIY</sequence>
<evidence type="ECO:0000313" key="2">
    <source>
        <dbReference type="Proteomes" id="UP000031549"/>
    </source>
</evidence>
<dbReference type="EMBL" id="JTCM02000001">
    <property type="protein sequence ID" value="NEU71047.1"/>
    <property type="molecule type" value="Genomic_DNA"/>
</dbReference>
<name>A0A846GYC3_9CYAN</name>
<evidence type="ECO:0000313" key="1">
    <source>
        <dbReference type="EMBL" id="NEU71047.1"/>
    </source>
</evidence>
<comment type="caution">
    <text evidence="1">The sequence shown here is derived from an EMBL/GenBank/DDBJ whole genome shotgun (WGS) entry which is preliminary data.</text>
</comment>
<proteinExistence type="predicted"/>